<keyword evidence="4" id="KW-1185">Reference proteome</keyword>
<sequence length="266" mass="29739">MEARTATRPPLETPSAGVEHSSAPLTPTSDQIVALYVTISMSVIIFGVWNVPGLRNLISPLKLFTIGLHELCHVVVAVLTGGRILRMTIDPHIGGATIVEGGYPKLILPAGYIGSTLVGGAFVLAGWDTLMAKIMSFFLAIGMLMPLRLVRDKMTILLTFMYEGLLIGFWFIDHGSALRWYCLFVGIMNIFYVIWDVADDRFFHKTNDSDTTQFELMYPSIRQHVWALLWIAFSVAWIIGFILIGIFAFKMTSEEMRKQADTFLPT</sequence>
<evidence type="ECO:0000256" key="2">
    <source>
        <dbReference type="SAM" id="Phobius"/>
    </source>
</evidence>
<feature type="transmembrane region" description="Helical" evidence="2">
    <location>
        <begin position="178"/>
        <end position="195"/>
    </location>
</feature>
<accession>A0A0D7AZV6</accession>
<protein>
    <recommendedName>
        <fullName evidence="5">Peptidase M50B-like-domain-containing protein</fullName>
    </recommendedName>
</protein>
<evidence type="ECO:0000313" key="4">
    <source>
        <dbReference type="Proteomes" id="UP000054007"/>
    </source>
</evidence>
<keyword evidence="2" id="KW-0812">Transmembrane</keyword>
<dbReference type="OrthoDB" id="40823at2759"/>
<keyword evidence="2" id="KW-1133">Transmembrane helix</keyword>
<feature type="region of interest" description="Disordered" evidence="1">
    <location>
        <begin position="1"/>
        <end position="23"/>
    </location>
</feature>
<keyword evidence="2" id="KW-0472">Membrane</keyword>
<dbReference type="Pfam" id="PF13398">
    <property type="entry name" value="Peptidase_M50B"/>
    <property type="match status" value="1"/>
</dbReference>
<dbReference type="PANTHER" id="PTHR33979">
    <property type="entry name" value="OS02G0221600 PROTEIN"/>
    <property type="match status" value="1"/>
</dbReference>
<feature type="transmembrane region" description="Helical" evidence="2">
    <location>
        <begin position="63"/>
        <end position="85"/>
    </location>
</feature>
<dbReference type="AlphaFoldDB" id="A0A0D7AZV6"/>
<feature type="transmembrane region" description="Helical" evidence="2">
    <location>
        <begin position="154"/>
        <end position="172"/>
    </location>
</feature>
<dbReference type="InterPro" id="IPR049500">
    <property type="entry name" value="Peptidase_M50B-like"/>
</dbReference>
<evidence type="ECO:0000313" key="3">
    <source>
        <dbReference type="EMBL" id="KIY63505.1"/>
    </source>
</evidence>
<feature type="transmembrane region" description="Helical" evidence="2">
    <location>
        <begin position="225"/>
        <end position="249"/>
    </location>
</feature>
<dbReference type="EMBL" id="KN880691">
    <property type="protein sequence ID" value="KIY63505.1"/>
    <property type="molecule type" value="Genomic_DNA"/>
</dbReference>
<dbReference type="Proteomes" id="UP000054007">
    <property type="component" value="Unassembled WGS sequence"/>
</dbReference>
<evidence type="ECO:0008006" key="5">
    <source>
        <dbReference type="Google" id="ProtNLM"/>
    </source>
</evidence>
<feature type="transmembrane region" description="Helical" evidence="2">
    <location>
        <begin position="32"/>
        <end position="51"/>
    </location>
</feature>
<name>A0A0D7AZV6_9AGAR</name>
<reference evidence="3 4" key="1">
    <citation type="journal article" date="2015" name="Fungal Genet. Biol.">
        <title>Evolution of novel wood decay mechanisms in Agaricales revealed by the genome sequences of Fistulina hepatica and Cylindrobasidium torrendii.</title>
        <authorList>
            <person name="Floudas D."/>
            <person name="Held B.W."/>
            <person name="Riley R."/>
            <person name="Nagy L.G."/>
            <person name="Koehler G."/>
            <person name="Ransdell A.S."/>
            <person name="Younus H."/>
            <person name="Chow J."/>
            <person name="Chiniquy J."/>
            <person name="Lipzen A."/>
            <person name="Tritt A."/>
            <person name="Sun H."/>
            <person name="Haridas S."/>
            <person name="LaButti K."/>
            <person name="Ohm R.A."/>
            <person name="Kues U."/>
            <person name="Blanchette R.A."/>
            <person name="Grigoriev I.V."/>
            <person name="Minto R.E."/>
            <person name="Hibbett D.S."/>
        </authorList>
    </citation>
    <scope>NUCLEOTIDE SEQUENCE [LARGE SCALE GENOMIC DNA]</scope>
    <source>
        <strain evidence="3 4">FP15055 ss-10</strain>
    </source>
</reference>
<feature type="transmembrane region" description="Helical" evidence="2">
    <location>
        <begin position="106"/>
        <end position="124"/>
    </location>
</feature>
<organism evidence="3 4">
    <name type="scientific">Cylindrobasidium torrendii FP15055 ss-10</name>
    <dbReference type="NCBI Taxonomy" id="1314674"/>
    <lineage>
        <taxon>Eukaryota</taxon>
        <taxon>Fungi</taxon>
        <taxon>Dikarya</taxon>
        <taxon>Basidiomycota</taxon>
        <taxon>Agaricomycotina</taxon>
        <taxon>Agaricomycetes</taxon>
        <taxon>Agaricomycetidae</taxon>
        <taxon>Agaricales</taxon>
        <taxon>Marasmiineae</taxon>
        <taxon>Physalacriaceae</taxon>
        <taxon>Cylindrobasidium</taxon>
    </lineage>
</organism>
<proteinExistence type="predicted"/>
<evidence type="ECO:0000256" key="1">
    <source>
        <dbReference type="SAM" id="MobiDB-lite"/>
    </source>
</evidence>
<dbReference type="PANTHER" id="PTHR33979:SF2">
    <property type="entry name" value="PEPTIDASE M50B-LIKE-DOMAIN-CONTAINING PROTEIN"/>
    <property type="match status" value="1"/>
</dbReference>
<gene>
    <name evidence="3" type="ORF">CYLTODRAFT_426051</name>
</gene>